<organism evidence="1 2">
    <name type="scientific">Vairimorpha necatrix</name>
    <dbReference type="NCBI Taxonomy" id="6039"/>
    <lineage>
        <taxon>Eukaryota</taxon>
        <taxon>Fungi</taxon>
        <taxon>Fungi incertae sedis</taxon>
        <taxon>Microsporidia</taxon>
        <taxon>Nosematidae</taxon>
        <taxon>Vairimorpha</taxon>
    </lineage>
</organism>
<keyword evidence="2" id="KW-1185">Reference proteome</keyword>
<protein>
    <submittedName>
        <fullName evidence="1">Uncharacterized protein</fullName>
    </submittedName>
</protein>
<proteinExistence type="predicted"/>
<sequence length="318" mass="38164">MILLFCFKNYYILALNNCTHDTFEQNTAELNLNNYINENTDENIDFISILYEETSELINDNDMELMTEELFEHLINGGDYDKYLEKLKKPQIVDNINSHEIPENEVFLNHDILHDSNIVNNCIFIDKQLTEMRDKFNQIIDESKNLFPMPHNEIFFINFKFDEFEKIKNNRKYLRERFVIHENNLLGRARNIKDLFKKEKFIDNFNIISTLDFIIEVFEYVIPRNNNLKVKIRGLQLKFLFSLDKWKIEQVFANIFLDNLINAIYQNCKISMPAKGIKEIQILKNLKSLRTNFCNFNDQKDKLCKLMRETYEIIAKYL</sequence>
<accession>A0AAX4J9C1</accession>
<dbReference type="EMBL" id="CP142727">
    <property type="protein sequence ID" value="WUR02526.1"/>
    <property type="molecule type" value="Genomic_DNA"/>
</dbReference>
<dbReference type="AlphaFoldDB" id="A0AAX4J9C1"/>
<dbReference type="RefSeq" id="XP_065328671.1">
    <property type="nucleotide sequence ID" value="XM_065472599.1"/>
</dbReference>
<dbReference type="GeneID" id="90540343"/>
<evidence type="ECO:0000313" key="2">
    <source>
        <dbReference type="Proteomes" id="UP001334084"/>
    </source>
</evidence>
<evidence type="ECO:0000313" key="1">
    <source>
        <dbReference type="EMBL" id="WUR02526.1"/>
    </source>
</evidence>
<gene>
    <name evidence="1" type="ORF">VNE69_02053</name>
</gene>
<dbReference type="KEGG" id="vnx:VNE69_02053"/>
<reference evidence="1" key="1">
    <citation type="journal article" date="2024" name="BMC Genomics">
        <title>Functional annotation of a divergent genome using sequence and structure-based similarity.</title>
        <authorList>
            <person name="Svedberg D."/>
            <person name="Winiger R.R."/>
            <person name="Berg A."/>
            <person name="Sharma H."/>
            <person name="Tellgren-Roth C."/>
            <person name="Debrunner-Vossbrinck B.A."/>
            <person name="Vossbrinck C.R."/>
            <person name="Barandun J."/>
        </authorList>
    </citation>
    <scope>NUCLEOTIDE SEQUENCE</scope>
    <source>
        <strain evidence="1">Illinois isolate</strain>
    </source>
</reference>
<dbReference type="Proteomes" id="UP001334084">
    <property type="component" value="Chromosome 2"/>
</dbReference>
<name>A0AAX4J9C1_9MICR</name>